<dbReference type="EMBL" id="AOMD01000007">
    <property type="protein sequence ID" value="EMA47333.1"/>
    <property type="molecule type" value="Genomic_DNA"/>
</dbReference>
<sequence length="276" mass="31102">MGYGDDGIAVFDQDWDVLIILDACRYNAYKKHASLPGDLRAVTSQGSVTPEWIRKNVGGRDLTDTVFVSANGRYLKLADELNARWHAFEPVVEDELADAEKSLLVAPPKAVTEQARVALEQYPRKRIVIHYVQPHTPYLGPLGREHFEPGRNLQDLSTDPTLDRDLILDAYHENLELVLSSVEELLDTAGPDIGRVVVTSDHGELLGDRLWPLPVRQWGHIPDLHHPLLVRVPWHRLDVGARRDVIAEEPADEAMTDEGNEQERLTEHLRALGYAE</sequence>
<proteinExistence type="predicted"/>
<dbReference type="SUPFAM" id="SSF53649">
    <property type="entry name" value="Alkaline phosphatase-like"/>
    <property type="match status" value="1"/>
</dbReference>
<dbReference type="InterPro" id="IPR017850">
    <property type="entry name" value="Alkaline_phosphatase_core_sf"/>
</dbReference>
<organism evidence="1 2">
    <name type="scientific">Halococcus saccharolyticus DSM 5350</name>
    <dbReference type="NCBI Taxonomy" id="1227455"/>
    <lineage>
        <taxon>Archaea</taxon>
        <taxon>Methanobacteriati</taxon>
        <taxon>Methanobacteriota</taxon>
        <taxon>Stenosarchaea group</taxon>
        <taxon>Halobacteria</taxon>
        <taxon>Halobacteriales</taxon>
        <taxon>Halococcaceae</taxon>
        <taxon>Halococcus</taxon>
    </lineage>
</organism>
<keyword evidence="2" id="KW-1185">Reference proteome</keyword>
<evidence type="ECO:0000313" key="1">
    <source>
        <dbReference type="EMBL" id="EMA47333.1"/>
    </source>
</evidence>
<dbReference type="PATRIC" id="fig|1227455.4.peg.406"/>
<reference evidence="1 2" key="1">
    <citation type="journal article" date="2014" name="PLoS Genet.">
        <title>Phylogenetically driven sequencing of extremely halophilic archaea reveals strategies for static and dynamic osmo-response.</title>
        <authorList>
            <person name="Becker E.A."/>
            <person name="Seitzer P.M."/>
            <person name="Tritt A."/>
            <person name="Larsen D."/>
            <person name="Krusor M."/>
            <person name="Yao A.I."/>
            <person name="Wu D."/>
            <person name="Madern D."/>
            <person name="Eisen J.A."/>
            <person name="Darling A.E."/>
            <person name="Facciotti M.T."/>
        </authorList>
    </citation>
    <scope>NUCLEOTIDE SEQUENCE [LARGE SCALE GENOMIC DNA]</scope>
    <source>
        <strain evidence="1 2">DSM 5350</strain>
    </source>
</reference>
<comment type="caution">
    <text evidence="1">The sequence shown here is derived from an EMBL/GenBank/DDBJ whole genome shotgun (WGS) entry which is preliminary data.</text>
</comment>
<dbReference type="RefSeq" id="WP_006076200.1">
    <property type="nucleotide sequence ID" value="NZ_AOMD01000007.1"/>
</dbReference>
<dbReference type="Gene3D" id="3.40.720.10">
    <property type="entry name" value="Alkaline Phosphatase, subunit A"/>
    <property type="match status" value="1"/>
</dbReference>
<gene>
    <name evidence="1" type="ORF">C449_01970</name>
</gene>
<protein>
    <recommendedName>
        <fullName evidence="3">Sulfatase N-terminal domain-containing protein</fullName>
    </recommendedName>
</protein>
<dbReference type="Proteomes" id="UP000011669">
    <property type="component" value="Unassembled WGS sequence"/>
</dbReference>
<evidence type="ECO:0008006" key="3">
    <source>
        <dbReference type="Google" id="ProtNLM"/>
    </source>
</evidence>
<dbReference type="OrthoDB" id="100846at2157"/>
<dbReference type="InParanoid" id="M0MPP4"/>
<name>M0MPP4_9EURY</name>
<dbReference type="AlphaFoldDB" id="M0MPP4"/>
<accession>M0MPP4</accession>
<evidence type="ECO:0000313" key="2">
    <source>
        <dbReference type="Proteomes" id="UP000011669"/>
    </source>
</evidence>